<sequence>MADTSFPRPLAPEPLAAGARVACRIEYDGGHYSGWQAQPHLEVATVQQTLEAALGRVANTEVRVHCAGRTDTGVHGFAQVVHFDPPVARSPKAWVLGTNANLPHDVRVHWAQAVPEDFHARFSALARRYRYIIANTPVRPAHLAGQVTWQRRPLDADLMHREAQCLLGERDFSAFRAAACQSTSPNRNVHAITVTRRGSLVVIDIRANAFLHHMVRNIAGSLMAVGSGRQSAGWLAALLAGRDRTLAADTAPPDGLYLVDVSYPRRFELPETPAGPLLLEG</sequence>
<accession>A0A939DIA1</accession>
<comment type="function">
    <text evidence="4">Formation of pseudouridine at positions 38, 39 and 40 in the anticodon stem and loop of transfer RNAs.</text>
</comment>
<dbReference type="EC" id="5.4.99.12" evidence="4"/>
<dbReference type="InterPro" id="IPR020103">
    <property type="entry name" value="PsdUridine_synth_cat_dom_sf"/>
</dbReference>
<evidence type="ECO:0000259" key="8">
    <source>
        <dbReference type="Pfam" id="PF01416"/>
    </source>
</evidence>
<organism evidence="9 10">
    <name type="scientific">Parahaliea mediterranea</name>
    <dbReference type="NCBI Taxonomy" id="651086"/>
    <lineage>
        <taxon>Bacteria</taxon>
        <taxon>Pseudomonadati</taxon>
        <taxon>Pseudomonadota</taxon>
        <taxon>Gammaproteobacteria</taxon>
        <taxon>Cellvibrionales</taxon>
        <taxon>Halieaceae</taxon>
        <taxon>Parahaliea</taxon>
    </lineage>
</organism>
<feature type="domain" description="Pseudouridine synthase I TruA alpha/beta" evidence="8">
    <location>
        <begin position="26"/>
        <end position="122"/>
    </location>
</feature>
<dbReference type="InterPro" id="IPR020095">
    <property type="entry name" value="PsdUridine_synth_TruA_C"/>
</dbReference>
<dbReference type="NCBIfam" id="TIGR00071">
    <property type="entry name" value="hisT_truA"/>
    <property type="match status" value="1"/>
</dbReference>
<dbReference type="Proteomes" id="UP000664303">
    <property type="component" value="Unassembled WGS sequence"/>
</dbReference>
<dbReference type="CDD" id="cd02570">
    <property type="entry name" value="PseudoU_synth_EcTruA"/>
    <property type="match status" value="1"/>
</dbReference>
<evidence type="ECO:0000256" key="7">
    <source>
        <dbReference type="RuleBase" id="RU003792"/>
    </source>
</evidence>
<dbReference type="FunFam" id="3.30.70.580:FF:000001">
    <property type="entry name" value="tRNA pseudouridine synthase A"/>
    <property type="match status" value="1"/>
</dbReference>
<dbReference type="PANTHER" id="PTHR11142:SF0">
    <property type="entry name" value="TRNA PSEUDOURIDINE SYNTHASE-LIKE 1"/>
    <property type="match status" value="1"/>
</dbReference>
<keyword evidence="10" id="KW-1185">Reference proteome</keyword>
<comment type="catalytic activity">
    <reaction evidence="4 7">
        <text>uridine(38/39/40) in tRNA = pseudouridine(38/39/40) in tRNA</text>
        <dbReference type="Rhea" id="RHEA:22376"/>
        <dbReference type="Rhea" id="RHEA-COMP:10085"/>
        <dbReference type="Rhea" id="RHEA-COMP:10087"/>
        <dbReference type="ChEBI" id="CHEBI:65314"/>
        <dbReference type="ChEBI" id="CHEBI:65315"/>
        <dbReference type="EC" id="5.4.99.12"/>
    </reaction>
</comment>
<dbReference type="GO" id="GO:0003723">
    <property type="term" value="F:RNA binding"/>
    <property type="evidence" value="ECO:0007669"/>
    <property type="project" value="InterPro"/>
</dbReference>
<comment type="caution">
    <text evidence="9">The sequence shown here is derived from an EMBL/GenBank/DDBJ whole genome shotgun (WGS) entry which is preliminary data.</text>
</comment>
<evidence type="ECO:0000256" key="1">
    <source>
        <dbReference type="ARBA" id="ARBA00009375"/>
    </source>
</evidence>
<dbReference type="EMBL" id="JAFKCZ010000017">
    <property type="protein sequence ID" value="MBN7798666.1"/>
    <property type="molecule type" value="Genomic_DNA"/>
</dbReference>
<dbReference type="PIRSF" id="PIRSF001430">
    <property type="entry name" value="tRNA_psdUrid_synth"/>
    <property type="match status" value="1"/>
</dbReference>
<protein>
    <recommendedName>
        <fullName evidence="4">tRNA pseudouridine synthase A</fullName>
        <ecNumber evidence="4">5.4.99.12</ecNumber>
    </recommendedName>
    <alternativeName>
        <fullName evidence="4">tRNA pseudouridine(38-40) synthase</fullName>
    </alternativeName>
    <alternativeName>
        <fullName evidence="4">tRNA pseudouridylate synthase I</fullName>
    </alternativeName>
    <alternativeName>
        <fullName evidence="4">tRNA-uridine isomerase I</fullName>
    </alternativeName>
</protein>
<dbReference type="HAMAP" id="MF_00171">
    <property type="entry name" value="TruA"/>
    <property type="match status" value="1"/>
</dbReference>
<keyword evidence="3 4" id="KW-0413">Isomerase</keyword>
<dbReference type="AlphaFoldDB" id="A0A939DIA1"/>
<dbReference type="SUPFAM" id="SSF55120">
    <property type="entry name" value="Pseudouridine synthase"/>
    <property type="match status" value="1"/>
</dbReference>
<evidence type="ECO:0000313" key="9">
    <source>
        <dbReference type="EMBL" id="MBN7798666.1"/>
    </source>
</evidence>
<evidence type="ECO:0000313" key="10">
    <source>
        <dbReference type="Proteomes" id="UP000664303"/>
    </source>
</evidence>
<evidence type="ECO:0000256" key="3">
    <source>
        <dbReference type="ARBA" id="ARBA00023235"/>
    </source>
</evidence>
<evidence type="ECO:0000256" key="6">
    <source>
        <dbReference type="PIRSR" id="PIRSR001430-2"/>
    </source>
</evidence>
<dbReference type="InterPro" id="IPR020094">
    <property type="entry name" value="TruA/RsuA/RluB/E/F_N"/>
</dbReference>
<proteinExistence type="inferred from homology"/>
<dbReference type="InterPro" id="IPR020097">
    <property type="entry name" value="PsdUridine_synth_TruA_a/b_dom"/>
</dbReference>
<comment type="caution">
    <text evidence="4">Lacks conserved residue(s) required for the propagation of feature annotation.</text>
</comment>
<dbReference type="PANTHER" id="PTHR11142">
    <property type="entry name" value="PSEUDOURIDYLATE SYNTHASE"/>
    <property type="match status" value="1"/>
</dbReference>
<dbReference type="GO" id="GO:0160147">
    <property type="term" value="F:tRNA pseudouridine(38-40) synthase activity"/>
    <property type="evidence" value="ECO:0007669"/>
    <property type="project" value="UniProtKB-EC"/>
</dbReference>
<dbReference type="Pfam" id="PF01416">
    <property type="entry name" value="PseudoU_synth_1"/>
    <property type="match status" value="2"/>
</dbReference>
<gene>
    <name evidence="4 9" type="primary">truA</name>
    <name evidence="9" type="ORF">JYP50_18840</name>
</gene>
<evidence type="ECO:0000256" key="5">
    <source>
        <dbReference type="PIRSR" id="PIRSR001430-1"/>
    </source>
</evidence>
<dbReference type="InterPro" id="IPR001406">
    <property type="entry name" value="PsdUridine_synth_TruA"/>
</dbReference>
<feature type="binding site" evidence="4 6">
    <location>
        <position position="129"/>
    </location>
    <ligand>
        <name>substrate</name>
    </ligand>
</feature>
<comment type="subunit">
    <text evidence="4">Homodimer.</text>
</comment>
<dbReference type="Gene3D" id="3.30.70.580">
    <property type="entry name" value="Pseudouridine synthase I, catalytic domain, N-terminal subdomain"/>
    <property type="match status" value="1"/>
</dbReference>
<reference evidence="9" key="1">
    <citation type="submission" date="2021-02" db="EMBL/GenBank/DDBJ databases">
        <title>PHA producing bacteria isolated from coastal sediment in Guangdong, Shenzhen.</title>
        <authorList>
            <person name="Zheng W."/>
            <person name="Yu S."/>
            <person name="Huang Y."/>
        </authorList>
    </citation>
    <scope>NUCLEOTIDE SEQUENCE</scope>
    <source>
        <strain evidence="9">TN14-10</strain>
    </source>
</reference>
<dbReference type="RefSeq" id="WP_206562114.1">
    <property type="nucleotide sequence ID" value="NZ_JAFKCZ010000017.1"/>
</dbReference>
<dbReference type="Gene3D" id="3.30.70.660">
    <property type="entry name" value="Pseudouridine synthase I, catalytic domain, C-terminal subdomain"/>
    <property type="match status" value="1"/>
</dbReference>
<feature type="domain" description="Pseudouridine synthase I TruA alpha/beta" evidence="8">
    <location>
        <begin position="163"/>
        <end position="264"/>
    </location>
</feature>
<keyword evidence="2 4" id="KW-0819">tRNA processing</keyword>
<feature type="active site" description="Nucleophile" evidence="4 5">
    <location>
        <position position="71"/>
    </location>
</feature>
<dbReference type="GO" id="GO:0031119">
    <property type="term" value="P:tRNA pseudouridine synthesis"/>
    <property type="evidence" value="ECO:0007669"/>
    <property type="project" value="UniProtKB-UniRule"/>
</dbReference>
<name>A0A939DIA1_9GAMM</name>
<comment type="similarity">
    <text evidence="1 4 7">Belongs to the tRNA pseudouridine synthase TruA family.</text>
</comment>
<evidence type="ECO:0000256" key="4">
    <source>
        <dbReference type="HAMAP-Rule" id="MF_00171"/>
    </source>
</evidence>
<evidence type="ECO:0000256" key="2">
    <source>
        <dbReference type="ARBA" id="ARBA00022694"/>
    </source>
</evidence>